<comment type="caution">
    <text evidence="2">The sequence shown here is derived from an EMBL/GenBank/DDBJ whole genome shotgun (WGS) entry which is preliminary data.</text>
</comment>
<dbReference type="InterPro" id="IPR052299">
    <property type="entry name" value="CEP76"/>
</dbReference>
<dbReference type="PANTHER" id="PTHR46436">
    <property type="entry name" value="CENTROSOMAL PROTEIN OF 76 KDA"/>
    <property type="match status" value="1"/>
</dbReference>
<dbReference type="EMBL" id="CAJOBI010162082">
    <property type="protein sequence ID" value="CAF4855072.1"/>
    <property type="molecule type" value="Genomic_DNA"/>
</dbReference>
<evidence type="ECO:0000313" key="3">
    <source>
        <dbReference type="Proteomes" id="UP000681720"/>
    </source>
</evidence>
<sequence>WWKEFLEIREEHRTRLVKIFGQDENGVNHPVFSFVQPLRSGRLLDTPREAARFVSLIGYDRHS</sequence>
<dbReference type="PANTHER" id="PTHR46436:SF1">
    <property type="entry name" value="CENTROSOMAL PROTEIN OF 76 KDA"/>
    <property type="match status" value="1"/>
</dbReference>
<dbReference type="AlphaFoldDB" id="A0A8S3DR00"/>
<proteinExistence type="predicted"/>
<dbReference type="EMBL" id="CAJOBJ010203865">
    <property type="protein sequence ID" value="CAF4991186.1"/>
    <property type="molecule type" value="Genomic_DNA"/>
</dbReference>
<dbReference type="GO" id="GO:0046599">
    <property type="term" value="P:regulation of centriole replication"/>
    <property type="evidence" value="ECO:0007669"/>
    <property type="project" value="TreeGrafter"/>
</dbReference>
<evidence type="ECO:0000313" key="1">
    <source>
        <dbReference type="EMBL" id="CAF4855072.1"/>
    </source>
</evidence>
<gene>
    <name evidence="2" type="ORF">GIL414_LOCUS56640</name>
    <name evidence="1" type="ORF">SMN809_LOCUS49580</name>
</gene>
<protein>
    <submittedName>
        <fullName evidence="2">Uncharacterized protein</fullName>
    </submittedName>
</protein>
<dbReference type="Proteomes" id="UP000681720">
    <property type="component" value="Unassembled WGS sequence"/>
</dbReference>
<feature type="non-terminal residue" evidence="2">
    <location>
        <position position="63"/>
    </location>
</feature>
<reference evidence="2" key="1">
    <citation type="submission" date="2021-02" db="EMBL/GenBank/DDBJ databases">
        <authorList>
            <person name="Nowell W R."/>
        </authorList>
    </citation>
    <scope>NUCLEOTIDE SEQUENCE</scope>
</reference>
<organism evidence="2 3">
    <name type="scientific">Rotaria magnacalcarata</name>
    <dbReference type="NCBI Taxonomy" id="392030"/>
    <lineage>
        <taxon>Eukaryota</taxon>
        <taxon>Metazoa</taxon>
        <taxon>Spiralia</taxon>
        <taxon>Gnathifera</taxon>
        <taxon>Rotifera</taxon>
        <taxon>Eurotatoria</taxon>
        <taxon>Bdelloidea</taxon>
        <taxon>Philodinida</taxon>
        <taxon>Philodinidae</taxon>
        <taxon>Rotaria</taxon>
    </lineage>
</organism>
<dbReference type="Proteomes" id="UP000676336">
    <property type="component" value="Unassembled WGS sequence"/>
</dbReference>
<name>A0A8S3DR00_9BILA</name>
<feature type="non-terminal residue" evidence="2">
    <location>
        <position position="1"/>
    </location>
</feature>
<evidence type="ECO:0000313" key="2">
    <source>
        <dbReference type="EMBL" id="CAF4991186.1"/>
    </source>
</evidence>
<dbReference type="GO" id="GO:0005814">
    <property type="term" value="C:centriole"/>
    <property type="evidence" value="ECO:0007669"/>
    <property type="project" value="TreeGrafter"/>
</dbReference>
<accession>A0A8S3DR00</accession>